<name>A0A8J1U834_OWEFU</name>
<dbReference type="EMBL" id="CAIIXF020000009">
    <property type="protein sequence ID" value="CAH1794622.1"/>
    <property type="molecule type" value="Genomic_DNA"/>
</dbReference>
<gene>
    <name evidence="6" type="ORF">OFUS_LOCUS19292</name>
</gene>
<evidence type="ECO:0000313" key="6">
    <source>
        <dbReference type="EMBL" id="CAH1794622.1"/>
    </source>
</evidence>
<dbReference type="AlphaFoldDB" id="A0A8J1U834"/>
<keyword evidence="2 4" id="KW-0328">Glycosyltransferase</keyword>
<comment type="subcellular location">
    <subcellularLocation>
        <location evidence="5">Membrane</location>
        <topology evidence="5">Single-pass membrane protein</topology>
    </subcellularLocation>
</comment>
<keyword evidence="3 4" id="KW-0808">Transferase</keyword>
<keyword evidence="5" id="KW-0812">Transmembrane</keyword>
<dbReference type="EC" id="2.4.1.17" evidence="5"/>
<dbReference type="GO" id="GO:0015020">
    <property type="term" value="F:glucuronosyltransferase activity"/>
    <property type="evidence" value="ECO:0007669"/>
    <property type="project" value="UniProtKB-EC"/>
</dbReference>
<evidence type="ECO:0000256" key="3">
    <source>
        <dbReference type="ARBA" id="ARBA00022679"/>
    </source>
</evidence>
<organism evidence="6 7">
    <name type="scientific">Owenia fusiformis</name>
    <name type="common">Polychaete worm</name>
    <dbReference type="NCBI Taxonomy" id="6347"/>
    <lineage>
        <taxon>Eukaryota</taxon>
        <taxon>Metazoa</taxon>
        <taxon>Spiralia</taxon>
        <taxon>Lophotrochozoa</taxon>
        <taxon>Annelida</taxon>
        <taxon>Polychaeta</taxon>
        <taxon>Sedentaria</taxon>
        <taxon>Canalipalpata</taxon>
        <taxon>Sabellida</taxon>
        <taxon>Oweniida</taxon>
        <taxon>Oweniidae</taxon>
        <taxon>Owenia</taxon>
    </lineage>
</organism>
<sequence length="519" mass="58834">MNVTQFLILLSLCCATIKCSKILIMPMDFGYNSRLMNMLKMGKNLFGAGHQITMMVSDNIEKDALYKMAEKNSITSFEIIRYPMPVMDQNSLNQEWLNSMMEVSVIENIKQHRDFSCFIFSQSLKVWDQIANGHFDLIIADEGMFSARLVSASLNIPLIAYVNWGPMSFDLGYVQRSNLAFVPAFLTPLTDSMSFVERVSNVWEYIHLQETLSGTCEKMIGICRESGYGDACDNIRDSPKTVSLVFINRNDALHYPAPFMPHVISIEGFFMDKPKPLSQHYADIIEQAGNNGIIVVSFGSMFRRLWPELRSIFAKAFAAMPQTVIWSYEGPKPEGLGNNTIVNKWIPQEDLMNHPATKLFVTQCGAASTFQAMNNALPTIGIPFFWDQPYNCRLLSDRIKSGKTVSLKDITSEKLQHAMEDVIKDRTYKENANKAAAIYHDQPIPPRDKVIYWAEYVIRHKGAPHLRSHAANELNFFQYFLLDIIGLACVACIVIGITVIVMIKKTITFFKNLGKSKLD</sequence>
<dbReference type="GO" id="GO:0016020">
    <property type="term" value="C:membrane"/>
    <property type="evidence" value="ECO:0007669"/>
    <property type="project" value="UniProtKB-SubCell"/>
</dbReference>
<dbReference type="InterPro" id="IPR035595">
    <property type="entry name" value="UDP_glycos_trans_CS"/>
</dbReference>
<evidence type="ECO:0000313" key="7">
    <source>
        <dbReference type="Proteomes" id="UP000749559"/>
    </source>
</evidence>
<dbReference type="PANTHER" id="PTHR48043:SF145">
    <property type="entry name" value="FI06409P-RELATED"/>
    <property type="match status" value="1"/>
</dbReference>
<evidence type="ECO:0000256" key="4">
    <source>
        <dbReference type="RuleBase" id="RU003718"/>
    </source>
</evidence>
<feature type="transmembrane region" description="Helical" evidence="5">
    <location>
        <begin position="476"/>
        <end position="503"/>
    </location>
</feature>
<keyword evidence="5" id="KW-0732">Signal</keyword>
<reference evidence="6" key="1">
    <citation type="submission" date="2022-03" db="EMBL/GenBank/DDBJ databases">
        <authorList>
            <person name="Martin C."/>
        </authorList>
    </citation>
    <scope>NUCLEOTIDE SEQUENCE</scope>
</reference>
<feature type="chain" id="PRO_5042621089" description="UDP-glucuronosyltransferase" evidence="5">
    <location>
        <begin position="20"/>
        <end position="519"/>
    </location>
</feature>
<dbReference type="FunFam" id="3.40.50.2000:FF:000021">
    <property type="entry name" value="UDP-glucuronosyltransferase"/>
    <property type="match status" value="1"/>
</dbReference>
<comment type="caution">
    <text evidence="6">The sequence shown here is derived from an EMBL/GenBank/DDBJ whole genome shotgun (WGS) entry which is preliminary data.</text>
</comment>
<dbReference type="PANTHER" id="PTHR48043">
    <property type="entry name" value="EG:EG0003.4 PROTEIN-RELATED"/>
    <property type="match status" value="1"/>
</dbReference>
<evidence type="ECO:0000256" key="5">
    <source>
        <dbReference type="RuleBase" id="RU362059"/>
    </source>
</evidence>
<comment type="similarity">
    <text evidence="1 4">Belongs to the UDP-glycosyltransferase family.</text>
</comment>
<dbReference type="InterPro" id="IPR050271">
    <property type="entry name" value="UDP-glycosyltransferase"/>
</dbReference>
<dbReference type="OrthoDB" id="6106008at2759"/>
<comment type="catalytic activity">
    <reaction evidence="5">
        <text>glucuronate acceptor + UDP-alpha-D-glucuronate = acceptor beta-D-glucuronoside + UDP + H(+)</text>
        <dbReference type="Rhea" id="RHEA:21032"/>
        <dbReference type="ChEBI" id="CHEBI:15378"/>
        <dbReference type="ChEBI" id="CHEBI:58052"/>
        <dbReference type="ChEBI" id="CHEBI:58223"/>
        <dbReference type="ChEBI" id="CHEBI:132367"/>
        <dbReference type="ChEBI" id="CHEBI:132368"/>
        <dbReference type="EC" id="2.4.1.17"/>
    </reaction>
</comment>
<evidence type="ECO:0000256" key="1">
    <source>
        <dbReference type="ARBA" id="ARBA00009995"/>
    </source>
</evidence>
<keyword evidence="7" id="KW-1185">Reference proteome</keyword>
<dbReference type="Proteomes" id="UP000749559">
    <property type="component" value="Unassembled WGS sequence"/>
</dbReference>
<dbReference type="Gene3D" id="3.40.50.2000">
    <property type="entry name" value="Glycogen Phosphorylase B"/>
    <property type="match status" value="2"/>
</dbReference>
<proteinExistence type="inferred from homology"/>
<dbReference type="Pfam" id="PF00201">
    <property type="entry name" value="UDPGT"/>
    <property type="match status" value="1"/>
</dbReference>
<accession>A0A8J1U834</accession>
<keyword evidence="5" id="KW-0472">Membrane</keyword>
<evidence type="ECO:0000256" key="2">
    <source>
        <dbReference type="ARBA" id="ARBA00022676"/>
    </source>
</evidence>
<dbReference type="PROSITE" id="PS00375">
    <property type="entry name" value="UDPGT"/>
    <property type="match status" value="1"/>
</dbReference>
<dbReference type="InterPro" id="IPR002213">
    <property type="entry name" value="UDP_glucos_trans"/>
</dbReference>
<dbReference type="SUPFAM" id="SSF53756">
    <property type="entry name" value="UDP-Glycosyltransferase/glycogen phosphorylase"/>
    <property type="match status" value="1"/>
</dbReference>
<keyword evidence="5" id="KW-1133">Transmembrane helix</keyword>
<feature type="signal peptide" evidence="5">
    <location>
        <begin position="1"/>
        <end position="19"/>
    </location>
</feature>
<protein>
    <recommendedName>
        <fullName evidence="5">UDP-glucuronosyltransferase</fullName>
        <ecNumber evidence="5">2.4.1.17</ecNumber>
    </recommendedName>
</protein>
<dbReference type="CDD" id="cd03784">
    <property type="entry name" value="GT1_Gtf-like"/>
    <property type="match status" value="1"/>
</dbReference>